<dbReference type="Gene3D" id="3.30.60.210">
    <property type="entry name" value="Stc1 domain"/>
    <property type="match status" value="1"/>
</dbReference>
<comment type="caution">
    <text evidence="2">The sequence shown here is derived from an EMBL/GenBank/DDBJ whole genome shotgun (WGS) entry which is preliminary data.</text>
</comment>
<proteinExistence type="predicted"/>
<dbReference type="InterPro" id="IPR024630">
    <property type="entry name" value="Stc1"/>
</dbReference>
<evidence type="ECO:0000259" key="1">
    <source>
        <dbReference type="Pfam" id="PF12898"/>
    </source>
</evidence>
<sequence>MNSQSTQPNHNQIYCFVCKKTKYPHDFSSSQFKKATEGNLYRSSTYIRQHKPTCKKCTAPATSRLTCKHCDKSKPSTEFSKKQRKSEENACCLKCFQKLQKEDLSDYDDSDDDSYDDSD</sequence>
<evidence type="ECO:0000313" key="2">
    <source>
        <dbReference type="EMBL" id="KAK9717447.1"/>
    </source>
</evidence>
<protein>
    <recommendedName>
        <fullName evidence="1">Stc1 domain-containing protein</fullName>
    </recommendedName>
</protein>
<feature type="domain" description="Stc1" evidence="1">
    <location>
        <begin position="15"/>
        <end position="97"/>
    </location>
</feature>
<name>A0ABR2W204_9FUNG</name>
<dbReference type="Pfam" id="PF12898">
    <property type="entry name" value="Stc1"/>
    <property type="match status" value="1"/>
</dbReference>
<organism evidence="2 3">
    <name type="scientific">Basidiobolus ranarum</name>
    <dbReference type="NCBI Taxonomy" id="34480"/>
    <lineage>
        <taxon>Eukaryota</taxon>
        <taxon>Fungi</taxon>
        <taxon>Fungi incertae sedis</taxon>
        <taxon>Zoopagomycota</taxon>
        <taxon>Entomophthoromycotina</taxon>
        <taxon>Basidiobolomycetes</taxon>
        <taxon>Basidiobolales</taxon>
        <taxon>Basidiobolaceae</taxon>
        <taxon>Basidiobolus</taxon>
    </lineage>
</organism>
<evidence type="ECO:0000313" key="3">
    <source>
        <dbReference type="Proteomes" id="UP001479436"/>
    </source>
</evidence>
<keyword evidence="3" id="KW-1185">Reference proteome</keyword>
<reference evidence="2 3" key="1">
    <citation type="submission" date="2023-04" db="EMBL/GenBank/DDBJ databases">
        <title>Genome of Basidiobolus ranarum AG-B5.</title>
        <authorList>
            <person name="Stajich J.E."/>
            <person name="Carter-House D."/>
            <person name="Gryganskyi A."/>
        </authorList>
    </citation>
    <scope>NUCLEOTIDE SEQUENCE [LARGE SCALE GENOMIC DNA]</scope>
    <source>
        <strain evidence="2 3">AG-B5</strain>
    </source>
</reference>
<dbReference type="Proteomes" id="UP001479436">
    <property type="component" value="Unassembled WGS sequence"/>
</dbReference>
<accession>A0ABR2W204</accession>
<gene>
    <name evidence="2" type="ORF">K7432_006204</name>
</gene>
<dbReference type="InterPro" id="IPR043069">
    <property type="entry name" value="Stc1_sf"/>
</dbReference>
<dbReference type="EMBL" id="JASJQH010007142">
    <property type="protein sequence ID" value="KAK9717447.1"/>
    <property type="molecule type" value="Genomic_DNA"/>
</dbReference>